<sequence length="333" mass="35952">MKKTLAFPLIAVLTLMTACNNSDEPSATGEAANDSSGDLAPMSVGMVTWIGYSGLWVADEQGFFEEEGLEVEFNTIEDSTQIRNTLASGQLDGIATTMDSAARYADDIPMQVVLGLDKSTGADGIIVSNDIQSVDDLAGRDVAVEFGNVSEWFLAQVLQDHDMSLDDINPVEMTSSDAGAAFASGNIDAAVTWEPWLSQADASDDGQLLTSTADYPSIIVDVFGFHDDYIAEHPESISAFITAYDKGIEFINTNPDEAHDIIGSKTNLSAEEAAEQLQDITLMSASDSVEFFENDATDVIESAADFWYEQGETSERLDVTNKIDPEFVQQLTE</sequence>
<dbReference type="Gene3D" id="3.40.190.10">
    <property type="entry name" value="Periplasmic binding protein-like II"/>
    <property type="match status" value="2"/>
</dbReference>
<name>A0ABS2PBL2_9BACL</name>
<dbReference type="InterPro" id="IPR015168">
    <property type="entry name" value="SsuA/THI5"/>
</dbReference>
<dbReference type="SMART" id="SM00062">
    <property type="entry name" value="PBPb"/>
    <property type="match status" value="1"/>
</dbReference>
<protein>
    <submittedName>
        <fullName evidence="7">NitT/TauT family transport system substrate-binding protein</fullName>
    </submittedName>
</protein>
<keyword evidence="8" id="KW-1185">Reference proteome</keyword>
<dbReference type="InterPro" id="IPR001638">
    <property type="entry name" value="Solute-binding_3/MltF_N"/>
</dbReference>
<dbReference type="SUPFAM" id="SSF53850">
    <property type="entry name" value="Periplasmic binding protein-like II"/>
    <property type="match status" value="1"/>
</dbReference>
<dbReference type="CDD" id="cd13563">
    <property type="entry name" value="PBP2_SsuA_like_6"/>
    <property type="match status" value="1"/>
</dbReference>
<accession>A0ABS2PBL2</accession>
<dbReference type="PANTHER" id="PTHR30024">
    <property type="entry name" value="ALIPHATIC SULFONATES-BINDING PROTEIN-RELATED"/>
    <property type="match status" value="1"/>
</dbReference>
<organism evidence="7 8">
    <name type="scientific">Geomicrobium sediminis</name>
    <dbReference type="NCBI Taxonomy" id="1347788"/>
    <lineage>
        <taxon>Bacteria</taxon>
        <taxon>Bacillati</taxon>
        <taxon>Bacillota</taxon>
        <taxon>Bacilli</taxon>
        <taxon>Bacillales</taxon>
        <taxon>Geomicrobium</taxon>
    </lineage>
</organism>
<comment type="subcellular location">
    <subcellularLocation>
        <location evidence="1">Periplasm</location>
    </subcellularLocation>
</comment>
<gene>
    <name evidence="7" type="ORF">JOD17_001904</name>
</gene>
<dbReference type="PANTHER" id="PTHR30024:SF47">
    <property type="entry name" value="TAURINE-BINDING PERIPLASMIC PROTEIN"/>
    <property type="match status" value="1"/>
</dbReference>
<feature type="domain" description="Solute-binding protein family 3/N-terminal" evidence="6">
    <location>
        <begin position="43"/>
        <end position="254"/>
    </location>
</feature>
<reference evidence="7 8" key="1">
    <citation type="submission" date="2021-01" db="EMBL/GenBank/DDBJ databases">
        <title>Genomic Encyclopedia of Type Strains, Phase IV (KMG-IV): sequencing the most valuable type-strain genomes for metagenomic binning, comparative biology and taxonomic classification.</title>
        <authorList>
            <person name="Goeker M."/>
        </authorList>
    </citation>
    <scope>NUCLEOTIDE SEQUENCE [LARGE SCALE GENOMIC DNA]</scope>
    <source>
        <strain evidence="7 8">DSM 25540</strain>
    </source>
</reference>
<evidence type="ECO:0000256" key="2">
    <source>
        <dbReference type="ARBA" id="ARBA00010742"/>
    </source>
</evidence>
<dbReference type="Pfam" id="PF09084">
    <property type="entry name" value="NMT1"/>
    <property type="match status" value="1"/>
</dbReference>
<dbReference type="Proteomes" id="UP000741863">
    <property type="component" value="Unassembled WGS sequence"/>
</dbReference>
<dbReference type="RefSeq" id="WP_204697236.1">
    <property type="nucleotide sequence ID" value="NZ_JAFBEC010000005.1"/>
</dbReference>
<evidence type="ECO:0000313" key="7">
    <source>
        <dbReference type="EMBL" id="MBM7632810.1"/>
    </source>
</evidence>
<dbReference type="InterPro" id="IPR010067">
    <property type="entry name" value="ABC_SsuA_sub-bd"/>
</dbReference>
<comment type="caution">
    <text evidence="7">The sequence shown here is derived from an EMBL/GenBank/DDBJ whole genome shotgun (WGS) entry which is preliminary data.</text>
</comment>
<dbReference type="PROSITE" id="PS51257">
    <property type="entry name" value="PROKAR_LIPOPROTEIN"/>
    <property type="match status" value="1"/>
</dbReference>
<feature type="signal peptide" evidence="5">
    <location>
        <begin position="1"/>
        <end position="18"/>
    </location>
</feature>
<evidence type="ECO:0000256" key="3">
    <source>
        <dbReference type="ARBA" id="ARBA00022448"/>
    </source>
</evidence>
<dbReference type="NCBIfam" id="TIGR01728">
    <property type="entry name" value="SsuA_fam"/>
    <property type="match status" value="1"/>
</dbReference>
<evidence type="ECO:0000256" key="5">
    <source>
        <dbReference type="SAM" id="SignalP"/>
    </source>
</evidence>
<keyword evidence="4 5" id="KW-0732">Signal</keyword>
<dbReference type="EMBL" id="JAFBEC010000005">
    <property type="protein sequence ID" value="MBM7632810.1"/>
    <property type="molecule type" value="Genomic_DNA"/>
</dbReference>
<proteinExistence type="inferred from homology"/>
<evidence type="ECO:0000256" key="1">
    <source>
        <dbReference type="ARBA" id="ARBA00004418"/>
    </source>
</evidence>
<evidence type="ECO:0000313" key="8">
    <source>
        <dbReference type="Proteomes" id="UP000741863"/>
    </source>
</evidence>
<keyword evidence="3" id="KW-0813">Transport</keyword>
<comment type="similarity">
    <text evidence="2">Belongs to the bacterial solute-binding protein SsuA/TauA family.</text>
</comment>
<evidence type="ECO:0000256" key="4">
    <source>
        <dbReference type="ARBA" id="ARBA00022729"/>
    </source>
</evidence>
<evidence type="ECO:0000259" key="6">
    <source>
        <dbReference type="SMART" id="SM00062"/>
    </source>
</evidence>
<feature type="chain" id="PRO_5046543128" evidence="5">
    <location>
        <begin position="19"/>
        <end position="333"/>
    </location>
</feature>